<proteinExistence type="predicted"/>
<dbReference type="EMBL" id="JYDT01000022">
    <property type="protein sequence ID" value="KRY90300.1"/>
    <property type="molecule type" value="Genomic_DNA"/>
</dbReference>
<dbReference type="AlphaFoldDB" id="A0A0V1FWK4"/>
<evidence type="ECO:0000313" key="2">
    <source>
        <dbReference type="Proteomes" id="UP000054995"/>
    </source>
</evidence>
<dbReference type="OrthoDB" id="5919847at2759"/>
<organism evidence="1 2">
    <name type="scientific">Trichinella pseudospiralis</name>
    <name type="common">Parasitic roundworm</name>
    <dbReference type="NCBI Taxonomy" id="6337"/>
    <lineage>
        <taxon>Eukaryota</taxon>
        <taxon>Metazoa</taxon>
        <taxon>Ecdysozoa</taxon>
        <taxon>Nematoda</taxon>
        <taxon>Enoplea</taxon>
        <taxon>Dorylaimia</taxon>
        <taxon>Trichinellida</taxon>
        <taxon>Trichinellidae</taxon>
        <taxon>Trichinella</taxon>
    </lineage>
</organism>
<comment type="caution">
    <text evidence="1">The sequence shown here is derived from an EMBL/GenBank/DDBJ whole genome shotgun (WGS) entry which is preliminary data.</text>
</comment>
<reference evidence="1 2" key="1">
    <citation type="submission" date="2015-01" db="EMBL/GenBank/DDBJ databases">
        <title>Evolution of Trichinella species and genotypes.</title>
        <authorList>
            <person name="Korhonen P.K."/>
            <person name="Edoardo P."/>
            <person name="Giuseppe L.R."/>
            <person name="Gasser R.B."/>
        </authorList>
    </citation>
    <scope>NUCLEOTIDE SEQUENCE [LARGE SCALE GENOMIC DNA]</scope>
    <source>
        <strain evidence="1">ISS470</strain>
    </source>
</reference>
<evidence type="ECO:0000313" key="1">
    <source>
        <dbReference type="EMBL" id="KRY90300.1"/>
    </source>
</evidence>
<keyword evidence="2" id="KW-1185">Reference proteome</keyword>
<dbReference type="Proteomes" id="UP000054995">
    <property type="component" value="Unassembled WGS sequence"/>
</dbReference>
<sequence length="149" mass="17078">MTLLDIYDLQVCHYRTYSTLYGIAGLEAGSRRTRDLLGRVNRPRAVCTFTDLVTPSLPINGSVITPSFHRFRGTPSSTRNTRSPFSGCRPILFHFPWEITVDILMLESKLEIKAEISEQEFLWKLCWKRNSVALGNQFRTLRRSLSGLP</sequence>
<name>A0A0V1FWK4_TRIPS</name>
<accession>A0A0V1FWK4</accession>
<gene>
    <name evidence="1" type="ORF">T4D_15077</name>
</gene>
<protein>
    <submittedName>
        <fullName evidence="1">Uncharacterized protein</fullName>
    </submittedName>
</protein>